<gene>
    <name evidence="1" type="ORF">GCM10022242_22540</name>
</gene>
<dbReference type="RefSeq" id="WP_344775395.1">
    <property type="nucleotide sequence ID" value="NZ_BAABAH010000007.1"/>
</dbReference>
<evidence type="ECO:0000313" key="1">
    <source>
        <dbReference type="EMBL" id="GAA3820386.1"/>
    </source>
</evidence>
<protein>
    <submittedName>
        <fullName evidence="1">DUF5063 domain-containing protein</fullName>
    </submittedName>
</protein>
<dbReference type="InterPro" id="IPR038312">
    <property type="entry name" value="DUF5063_sf"/>
</dbReference>
<organism evidence="1 2">
    <name type="scientific">Nocardioides panacisoli</name>
    <dbReference type="NCBI Taxonomy" id="627624"/>
    <lineage>
        <taxon>Bacteria</taxon>
        <taxon>Bacillati</taxon>
        <taxon>Actinomycetota</taxon>
        <taxon>Actinomycetes</taxon>
        <taxon>Propionibacteriales</taxon>
        <taxon>Nocardioidaceae</taxon>
        <taxon>Nocardioides</taxon>
    </lineage>
</organism>
<comment type="caution">
    <text evidence="1">The sequence shown here is derived from an EMBL/GenBank/DDBJ whole genome shotgun (WGS) entry which is preliminary data.</text>
</comment>
<dbReference type="Proteomes" id="UP001501821">
    <property type="component" value="Unassembled WGS sequence"/>
</dbReference>
<sequence>MTDQLPGQAALEALLAVESETVRFADEIAASFGGFLDALPVIAREATGGQAVSLLLLQLSHVSLAGARLGAQRDFAPRDEYQPDVGPDADLDDLRMRLAELLGDLDTYCYVFDPYDPDIVESQLSDDLTGIASDLEIGMRHYRAGDVEEALWWWQFSYVSSWGTLAGAAQKAMISVIAHDRLDVELPSEVEQIEAAEAALNGADVS</sequence>
<accession>A0ABP7IJQ8</accession>
<name>A0ABP7IJQ8_9ACTN</name>
<keyword evidence="2" id="KW-1185">Reference proteome</keyword>
<evidence type="ECO:0000313" key="2">
    <source>
        <dbReference type="Proteomes" id="UP001501821"/>
    </source>
</evidence>
<dbReference type="InterPro" id="IPR032025">
    <property type="entry name" value="DUF5063"/>
</dbReference>
<dbReference type="Gene3D" id="1.20.120.1550">
    <property type="entry name" value="Protein of unknown function DUF5063"/>
    <property type="match status" value="1"/>
</dbReference>
<dbReference type="Pfam" id="PF16702">
    <property type="entry name" value="DUF5063"/>
    <property type="match status" value="1"/>
</dbReference>
<reference evidence="2" key="1">
    <citation type="journal article" date="2019" name="Int. J. Syst. Evol. Microbiol.">
        <title>The Global Catalogue of Microorganisms (GCM) 10K type strain sequencing project: providing services to taxonomists for standard genome sequencing and annotation.</title>
        <authorList>
            <consortium name="The Broad Institute Genomics Platform"/>
            <consortium name="The Broad Institute Genome Sequencing Center for Infectious Disease"/>
            <person name="Wu L."/>
            <person name="Ma J."/>
        </authorList>
    </citation>
    <scope>NUCLEOTIDE SEQUENCE [LARGE SCALE GENOMIC DNA]</scope>
    <source>
        <strain evidence="2">JCM 16953</strain>
    </source>
</reference>
<proteinExistence type="predicted"/>
<dbReference type="EMBL" id="BAABAH010000007">
    <property type="protein sequence ID" value="GAA3820386.1"/>
    <property type="molecule type" value="Genomic_DNA"/>
</dbReference>